<dbReference type="AlphaFoldDB" id="A0AB32WLV6"/>
<dbReference type="Gramene" id="Tc07v2_t007710.1">
    <property type="protein sequence ID" value="Tc07v2_p007710.1"/>
    <property type="gene ID" value="Tc07v2_g007710"/>
</dbReference>
<name>A0AB32WLV6_THECC</name>
<reference evidence="1" key="1">
    <citation type="journal article" date="1997" name="Nucleic Acids Res.">
        <title>tRNAscan-SE: a program for improved detection of transfer RNA genes in genomic sequence.</title>
        <authorList>
            <person name="Lowe T.M."/>
            <person name="Eddy S.R."/>
        </authorList>
    </citation>
    <scope>NUCLEOTIDE SEQUENCE [LARGE SCALE GENOMIC DNA]</scope>
    <source>
        <strain evidence="1">r\B97-61/B2</strain>
    </source>
</reference>
<accession>A0AB32WLV6</accession>
<dbReference type="GeneID" id="18594037"/>
<evidence type="ECO:0000313" key="1">
    <source>
        <dbReference type="Proteomes" id="UP000694886"/>
    </source>
</evidence>
<protein>
    <submittedName>
        <fullName evidence="2">Uncharacterized protein LOC18594037 isoform X2</fullName>
    </submittedName>
</protein>
<evidence type="ECO:0000313" key="2">
    <source>
        <dbReference type="RefSeq" id="XP_017980015.1"/>
    </source>
</evidence>
<organism evidence="1 2">
    <name type="scientific">Theobroma cacao</name>
    <name type="common">Cacao</name>
    <name type="synonym">Cocoa</name>
    <dbReference type="NCBI Taxonomy" id="3641"/>
    <lineage>
        <taxon>Eukaryota</taxon>
        <taxon>Viridiplantae</taxon>
        <taxon>Streptophyta</taxon>
        <taxon>Embryophyta</taxon>
        <taxon>Tracheophyta</taxon>
        <taxon>Spermatophyta</taxon>
        <taxon>Magnoliopsida</taxon>
        <taxon>eudicotyledons</taxon>
        <taxon>Gunneridae</taxon>
        <taxon>Pentapetalae</taxon>
        <taxon>rosids</taxon>
        <taxon>malvids</taxon>
        <taxon>Malvales</taxon>
        <taxon>Malvaceae</taxon>
        <taxon>Byttnerioideae</taxon>
        <taxon>Theobroma</taxon>
    </lineage>
</organism>
<proteinExistence type="predicted"/>
<dbReference type="RefSeq" id="XP_017980015.1">
    <property type="nucleotide sequence ID" value="XM_018124526.1"/>
</dbReference>
<dbReference type="Proteomes" id="UP000694886">
    <property type="component" value="Chromosome 7"/>
</dbReference>
<sequence length="130" mass="15136">MEATFLAKRTLFNIPKFLPQSPPGIQSTRRVTRACLSTAYERAEGSNAVVEEEGSSDITDAPRDYIRDGKYEAKRFPPEKAGRRAARQASRRIVPKMELKGPWRWQNMWEIRLRRPWMELGKQLKIPHKV</sequence>
<gene>
    <name evidence="2" type="primary">LOC18594037</name>
</gene>
<reference evidence="2" key="2">
    <citation type="submission" date="2025-08" db="UniProtKB">
        <authorList>
            <consortium name="RefSeq"/>
        </authorList>
    </citation>
    <scope>IDENTIFICATION</scope>
</reference>